<dbReference type="AlphaFoldDB" id="A0A0P7AFF7"/>
<keyword evidence="2" id="KW-0812">Transmembrane</keyword>
<organism evidence="3 4">
    <name type="scientific">Neonectria ditissima</name>
    <dbReference type="NCBI Taxonomy" id="78410"/>
    <lineage>
        <taxon>Eukaryota</taxon>
        <taxon>Fungi</taxon>
        <taxon>Dikarya</taxon>
        <taxon>Ascomycota</taxon>
        <taxon>Pezizomycotina</taxon>
        <taxon>Sordariomycetes</taxon>
        <taxon>Hypocreomycetidae</taxon>
        <taxon>Hypocreales</taxon>
        <taxon>Nectriaceae</taxon>
        <taxon>Neonectria</taxon>
    </lineage>
</organism>
<sequence>MRSSNVQKWLLGGGGGVGSLAWPSPLKGRNGIYAMFPVAPLAAFPLITLWLRIPPLDEVPSDRLLANPTVRCAKLDRCISNIQDDIGQQSLDSGHEKKWTPRSARRGASDAANGDPITAALDEAVSEL</sequence>
<dbReference type="EMBL" id="LKCW01000223">
    <property type="protein sequence ID" value="KPM35995.1"/>
    <property type="molecule type" value="Genomic_DNA"/>
</dbReference>
<dbReference type="STRING" id="78410.A0A0P7AFF7"/>
<comment type="caution">
    <text evidence="3">The sequence shown here is derived from an EMBL/GenBank/DDBJ whole genome shotgun (WGS) entry which is preliminary data.</text>
</comment>
<proteinExistence type="predicted"/>
<evidence type="ECO:0000313" key="4">
    <source>
        <dbReference type="Proteomes" id="UP000050424"/>
    </source>
</evidence>
<keyword evidence="4" id="KW-1185">Reference proteome</keyword>
<dbReference type="OrthoDB" id="4485682at2759"/>
<evidence type="ECO:0000313" key="3">
    <source>
        <dbReference type="EMBL" id="KPM35995.1"/>
    </source>
</evidence>
<keyword evidence="2" id="KW-1133">Transmembrane helix</keyword>
<gene>
    <name evidence="3" type="ORF">AK830_g10569</name>
</gene>
<accession>A0A0P7AFF7</accession>
<name>A0A0P7AFF7_9HYPO</name>
<evidence type="ECO:0000256" key="1">
    <source>
        <dbReference type="SAM" id="MobiDB-lite"/>
    </source>
</evidence>
<keyword evidence="2" id="KW-0472">Membrane</keyword>
<feature type="transmembrane region" description="Helical" evidence="2">
    <location>
        <begin position="31"/>
        <end position="51"/>
    </location>
</feature>
<protein>
    <submittedName>
        <fullName evidence="3">Uncharacterized protein</fullName>
    </submittedName>
</protein>
<reference evidence="3 4" key="1">
    <citation type="submission" date="2015-09" db="EMBL/GenBank/DDBJ databases">
        <title>Draft genome of a European isolate of the apple canker pathogen Neonectria ditissima.</title>
        <authorList>
            <person name="Gomez-Cortecero A."/>
            <person name="Harrison R.J."/>
            <person name="Armitage A.D."/>
        </authorList>
    </citation>
    <scope>NUCLEOTIDE SEQUENCE [LARGE SCALE GENOMIC DNA]</scope>
    <source>
        <strain evidence="3 4">R09/05</strain>
    </source>
</reference>
<dbReference type="Proteomes" id="UP000050424">
    <property type="component" value="Unassembled WGS sequence"/>
</dbReference>
<feature type="region of interest" description="Disordered" evidence="1">
    <location>
        <begin position="86"/>
        <end position="116"/>
    </location>
</feature>
<evidence type="ECO:0000256" key="2">
    <source>
        <dbReference type="SAM" id="Phobius"/>
    </source>
</evidence>